<dbReference type="PANTHER" id="PTHR30469:SF15">
    <property type="entry name" value="HLYD FAMILY OF SECRETION PROTEINS"/>
    <property type="match status" value="1"/>
</dbReference>
<feature type="domain" description="YknX-like C-terminal permuted SH3-like" evidence="6">
    <location>
        <begin position="298"/>
        <end position="369"/>
    </location>
</feature>
<proteinExistence type="inferred from homology"/>
<dbReference type="Pfam" id="PF25989">
    <property type="entry name" value="YknX_C"/>
    <property type="match status" value="1"/>
</dbReference>
<feature type="domain" description="Multidrug resistance protein MdtA-like alpha-helical hairpin" evidence="5">
    <location>
        <begin position="115"/>
        <end position="183"/>
    </location>
</feature>
<dbReference type="GO" id="GO:1990281">
    <property type="term" value="C:efflux pump complex"/>
    <property type="evidence" value="ECO:0007669"/>
    <property type="project" value="TreeGrafter"/>
</dbReference>
<keyword evidence="2" id="KW-0175">Coiled coil</keyword>
<dbReference type="Pfam" id="PF25876">
    <property type="entry name" value="HH_MFP_RND"/>
    <property type="match status" value="1"/>
</dbReference>
<dbReference type="InterPro" id="IPR006143">
    <property type="entry name" value="RND_pump_MFP"/>
</dbReference>
<evidence type="ECO:0000256" key="4">
    <source>
        <dbReference type="SAM" id="Phobius"/>
    </source>
</evidence>
<name>A0A7L9WKE6_9RHOB</name>
<feature type="transmembrane region" description="Helical" evidence="4">
    <location>
        <begin position="7"/>
        <end position="24"/>
    </location>
</feature>
<keyword evidence="8" id="KW-1185">Reference proteome</keyword>
<dbReference type="InterPro" id="IPR058637">
    <property type="entry name" value="YknX-like_C"/>
</dbReference>
<dbReference type="Gene3D" id="1.10.287.470">
    <property type="entry name" value="Helix hairpin bin"/>
    <property type="match status" value="1"/>
</dbReference>
<dbReference type="PANTHER" id="PTHR30469">
    <property type="entry name" value="MULTIDRUG RESISTANCE PROTEIN MDTA"/>
    <property type="match status" value="1"/>
</dbReference>
<dbReference type="GO" id="GO:0015562">
    <property type="term" value="F:efflux transmembrane transporter activity"/>
    <property type="evidence" value="ECO:0007669"/>
    <property type="project" value="TreeGrafter"/>
</dbReference>
<dbReference type="AlphaFoldDB" id="A0A7L9WKE6"/>
<evidence type="ECO:0000259" key="5">
    <source>
        <dbReference type="Pfam" id="PF25876"/>
    </source>
</evidence>
<comment type="similarity">
    <text evidence="1">Belongs to the membrane fusion protein (MFP) (TC 8.A.1) family.</text>
</comment>
<accession>A0A7L9WKE6</accession>
<dbReference type="KEGG" id="pshq:F3W81_05790"/>
<dbReference type="Gene3D" id="2.40.30.170">
    <property type="match status" value="1"/>
</dbReference>
<evidence type="ECO:0000256" key="1">
    <source>
        <dbReference type="ARBA" id="ARBA00009477"/>
    </source>
</evidence>
<feature type="region of interest" description="Disordered" evidence="3">
    <location>
        <begin position="371"/>
        <end position="396"/>
    </location>
</feature>
<evidence type="ECO:0000256" key="2">
    <source>
        <dbReference type="SAM" id="Coils"/>
    </source>
</evidence>
<dbReference type="SUPFAM" id="SSF111369">
    <property type="entry name" value="HlyD-like secretion proteins"/>
    <property type="match status" value="1"/>
</dbReference>
<evidence type="ECO:0000256" key="3">
    <source>
        <dbReference type="SAM" id="MobiDB-lite"/>
    </source>
</evidence>
<dbReference type="InterPro" id="IPR058624">
    <property type="entry name" value="MdtA-like_HH"/>
</dbReference>
<evidence type="ECO:0000313" key="8">
    <source>
        <dbReference type="Proteomes" id="UP000594118"/>
    </source>
</evidence>
<evidence type="ECO:0000313" key="7">
    <source>
        <dbReference type="EMBL" id="QOL80373.1"/>
    </source>
</evidence>
<dbReference type="Gene3D" id="2.40.420.20">
    <property type="match status" value="1"/>
</dbReference>
<organism evidence="7 8">
    <name type="scientific">Pseudooceanicola spongiae</name>
    <dbReference type="NCBI Taxonomy" id="2613965"/>
    <lineage>
        <taxon>Bacteria</taxon>
        <taxon>Pseudomonadati</taxon>
        <taxon>Pseudomonadota</taxon>
        <taxon>Alphaproteobacteria</taxon>
        <taxon>Rhodobacterales</taxon>
        <taxon>Paracoccaceae</taxon>
        <taxon>Pseudooceanicola</taxon>
    </lineage>
</organism>
<keyword evidence="4" id="KW-0812">Transmembrane</keyword>
<feature type="compositionally biased region" description="Basic and acidic residues" evidence="3">
    <location>
        <begin position="378"/>
        <end position="396"/>
    </location>
</feature>
<keyword evidence="4" id="KW-1133">Transmembrane helix</keyword>
<dbReference type="NCBIfam" id="TIGR01730">
    <property type="entry name" value="RND_mfp"/>
    <property type="match status" value="1"/>
</dbReference>
<dbReference type="EMBL" id="CP045201">
    <property type="protein sequence ID" value="QOL80373.1"/>
    <property type="molecule type" value="Genomic_DNA"/>
</dbReference>
<dbReference type="Proteomes" id="UP000594118">
    <property type="component" value="Chromosome"/>
</dbReference>
<sequence>MTRKQKLLIAGVAAVAVIGALVFMRPKDEDTTDVGTAEVKQSAAALTVSVQAPQKDVWPLEVEASGWLAAWQEVVISAQVGGQMIVSVNADVGDTVAENDILSELSSGSLENEVLQLDAALESARASLDQATAEADRARQLSQGSSISQQQAAEYIATERKAKADVSSAEAKLASAQLDLSYTKVKAVTGGVISERSAAIGDVASAGAELFRLIRDGRVEWQAEVPLIQLRNIEVGTPVSIPTPVGEISGVVRRIAPTASESNGRVIVYVSLTAPEGPGQPKTGIMISGVFKVGEREALSVPASAVVMQDGFSYVFTLVEGETNTVSRVRVDTGRRQDDRVEITSELPEDAQVVQSGGAFLSDGSVVRVVSGDEVSEDADKQGASAKDDAKLEDGK</sequence>
<reference evidence="7 8" key="1">
    <citation type="submission" date="2019-10" db="EMBL/GenBank/DDBJ databases">
        <title>Pseudopuniceibacterium sp. HQ09 islated from Antarctica.</title>
        <authorList>
            <person name="Liao L."/>
            <person name="Su S."/>
            <person name="Chen B."/>
            <person name="Yu Y."/>
        </authorList>
    </citation>
    <scope>NUCLEOTIDE SEQUENCE [LARGE SCALE GENOMIC DNA]</scope>
    <source>
        <strain evidence="7 8">HQ09</strain>
    </source>
</reference>
<protein>
    <submittedName>
        <fullName evidence="7">Efflux RND transporter periplasmic adaptor subunit</fullName>
    </submittedName>
</protein>
<dbReference type="Gene3D" id="2.40.50.100">
    <property type="match status" value="1"/>
</dbReference>
<keyword evidence="4" id="KW-0472">Membrane</keyword>
<dbReference type="RefSeq" id="WP_193082692.1">
    <property type="nucleotide sequence ID" value="NZ_CP045201.1"/>
</dbReference>
<gene>
    <name evidence="7" type="ORF">F3W81_05790</name>
</gene>
<feature type="coiled-coil region" evidence="2">
    <location>
        <begin position="114"/>
        <end position="179"/>
    </location>
</feature>
<evidence type="ECO:0000259" key="6">
    <source>
        <dbReference type="Pfam" id="PF25989"/>
    </source>
</evidence>